<evidence type="ECO:0000313" key="2">
    <source>
        <dbReference type="Proteomes" id="UP000640531"/>
    </source>
</evidence>
<proteinExistence type="predicted"/>
<evidence type="ECO:0008006" key="3">
    <source>
        <dbReference type="Google" id="ProtNLM"/>
    </source>
</evidence>
<keyword evidence="2" id="KW-1185">Reference proteome</keyword>
<sequence length="149" mass="18017">MTWNSYELDQKAQHLVLKYRDKEVLKESHKMRVTAAYGLERFWGEHLRLMSKGKDSEDYNKGEFWLETWQELVEIMKKAGIIVPNEKIGRDSKNFKTEDIKKMTALFWDKEQFPIEHQRVTLAVLTQFCDSLVWWTQRFNKVKEKKEEK</sequence>
<protein>
    <recommendedName>
        <fullName evidence="3">CRISPR type III-B/RAMP module-associated protein Cmr5</fullName>
    </recommendedName>
</protein>
<gene>
    <name evidence="1" type="ORF">H6G59_13285</name>
</gene>
<name>A0ABR8FJC1_9NOST</name>
<evidence type="ECO:0000313" key="1">
    <source>
        <dbReference type="EMBL" id="MBD2568855.1"/>
    </source>
</evidence>
<organism evidence="1 2">
    <name type="scientific">Anabaena lutea FACHB-196</name>
    <dbReference type="NCBI Taxonomy" id="2692881"/>
    <lineage>
        <taxon>Bacteria</taxon>
        <taxon>Bacillati</taxon>
        <taxon>Cyanobacteriota</taxon>
        <taxon>Cyanophyceae</taxon>
        <taxon>Nostocales</taxon>
        <taxon>Nostocaceae</taxon>
        <taxon>Anabaena</taxon>
    </lineage>
</organism>
<reference evidence="1 2" key="1">
    <citation type="journal article" date="2020" name="ISME J.">
        <title>Comparative genomics reveals insights into cyanobacterial evolution and habitat adaptation.</title>
        <authorList>
            <person name="Chen M.Y."/>
            <person name="Teng W.K."/>
            <person name="Zhao L."/>
            <person name="Hu C.X."/>
            <person name="Zhou Y.K."/>
            <person name="Han B.P."/>
            <person name="Song L.R."/>
            <person name="Shu W.S."/>
        </authorList>
    </citation>
    <scope>NUCLEOTIDE SEQUENCE [LARGE SCALE GENOMIC DNA]</scope>
    <source>
        <strain evidence="1 2">FACHB-196</strain>
    </source>
</reference>
<comment type="caution">
    <text evidence="1">The sequence shown here is derived from an EMBL/GenBank/DDBJ whole genome shotgun (WGS) entry which is preliminary data.</text>
</comment>
<dbReference type="Proteomes" id="UP000640531">
    <property type="component" value="Unassembled WGS sequence"/>
</dbReference>
<dbReference type="RefSeq" id="WP_190715128.1">
    <property type="nucleotide sequence ID" value="NZ_JACJST010000011.1"/>
</dbReference>
<accession>A0ABR8FJC1</accession>
<dbReference type="EMBL" id="JACJST010000011">
    <property type="protein sequence ID" value="MBD2568855.1"/>
    <property type="molecule type" value="Genomic_DNA"/>
</dbReference>